<evidence type="ECO:0000256" key="4">
    <source>
        <dbReference type="ARBA" id="ARBA00023172"/>
    </source>
</evidence>
<evidence type="ECO:0000259" key="6">
    <source>
        <dbReference type="PROSITE" id="PS51898"/>
    </source>
</evidence>
<sequence>MEPAPTLIPESGGGAGLEQLAARWLGGLAPTTARGYRADVRSWLRWCAANGLDPRAATARDLTAYLATLSHLATSTQVRRLAGIRSFHVWLRDEGVIAAVPELPAGAAPRTRGRDDARLLGLDAQDAAALMAAADAHSPRMAALIATLLTTGARISEALALTPARLRAGAGGRVTTTITGKGGRVRTVVVPPLALERLDAVRPDSPDELFLVTRTGKAWTQREVRDSLARLGRRHGLHLHPHLLRHSAASISLARGANIEAVRDMLGHSSLSTTQRYLRAAATLDGSPAYNLAAAVTPRKMTQEN</sequence>
<dbReference type="PANTHER" id="PTHR30349">
    <property type="entry name" value="PHAGE INTEGRASE-RELATED"/>
    <property type="match status" value="1"/>
</dbReference>
<keyword evidence="2" id="KW-0229">DNA integration</keyword>
<evidence type="ECO:0000256" key="5">
    <source>
        <dbReference type="PROSITE-ProRule" id="PRU01248"/>
    </source>
</evidence>
<dbReference type="InterPro" id="IPR013762">
    <property type="entry name" value="Integrase-like_cat_sf"/>
</dbReference>
<dbReference type="InterPro" id="IPR010998">
    <property type="entry name" value="Integrase_recombinase_N"/>
</dbReference>
<dbReference type="SUPFAM" id="SSF56349">
    <property type="entry name" value="DNA breaking-rejoining enzymes"/>
    <property type="match status" value="1"/>
</dbReference>
<dbReference type="GO" id="GO:0015074">
    <property type="term" value="P:DNA integration"/>
    <property type="evidence" value="ECO:0007669"/>
    <property type="project" value="UniProtKB-KW"/>
</dbReference>
<feature type="domain" description="Tyr recombinase" evidence="6">
    <location>
        <begin position="117"/>
        <end position="291"/>
    </location>
</feature>
<accession>A0A921SX25</accession>
<name>A0A921SX25_9MICO</name>
<keyword evidence="4" id="KW-0233">DNA recombination</keyword>
<dbReference type="InterPro" id="IPR050090">
    <property type="entry name" value="Tyrosine_recombinase_XerCD"/>
</dbReference>
<reference evidence="8" key="2">
    <citation type="submission" date="2021-09" db="EMBL/GenBank/DDBJ databases">
        <authorList>
            <person name="Gilroy R."/>
        </authorList>
    </citation>
    <scope>NUCLEOTIDE SEQUENCE</scope>
    <source>
        <strain evidence="8">ChiGjej5B5-22894</strain>
    </source>
</reference>
<dbReference type="EMBL" id="DYUE01000131">
    <property type="protein sequence ID" value="HJG91134.1"/>
    <property type="molecule type" value="Genomic_DNA"/>
</dbReference>
<dbReference type="InterPro" id="IPR002104">
    <property type="entry name" value="Integrase_catalytic"/>
</dbReference>
<dbReference type="GO" id="GO:0006310">
    <property type="term" value="P:DNA recombination"/>
    <property type="evidence" value="ECO:0007669"/>
    <property type="project" value="UniProtKB-KW"/>
</dbReference>
<dbReference type="Gene3D" id="1.10.150.130">
    <property type="match status" value="1"/>
</dbReference>
<dbReference type="InterPro" id="IPR044068">
    <property type="entry name" value="CB"/>
</dbReference>
<dbReference type="InterPro" id="IPR011010">
    <property type="entry name" value="DNA_brk_join_enz"/>
</dbReference>
<evidence type="ECO:0000313" key="9">
    <source>
        <dbReference type="Proteomes" id="UP000742460"/>
    </source>
</evidence>
<organism evidence="8 9">
    <name type="scientific">Brachybacterium massiliense</name>
    <dbReference type="NCBI Taxonomy" id="1755098"/>
    <lineage>
        <taxon>Bacteria</taxon>
        <taxon>Bacillati</taxon>
        <taxon>Actinomycetota</taxon>
        <taxon>Actinomycetes</taxon>
        <taxon>Micrococcales</taxon>
        <taxon>Dermabacteraceae</taxon>
        <taxon>Brachybacterium</taxon>
    </lineage>
</organism>
<evidence type="ECO:0000313" key="8">
    <source>
        <dbReference type="EMBL" id="HJG91134.1"/>
    </source>
</evidence>
<dbReference type="Pfam" id="PF02899">
    <property type="entry name" value="Phage_int_SAM_1"/>
    <property type="match status" value="1"/>
</dbReference>
<dbReference type="Gene3D" id="1.10.443.10">
    <property type="entry name" value="Intergrase catalytic core"/>
    <property type="match status" value="1"/>
</dbReference>
<dbReference type="AlphaFoldDB" id="A0A921SX25"/>
<reference evidence="8" key="1">
    <citation type="journal article" date="2021" name="PeerJ">
        <title>Extensive microbial diversity within the chicken gut microbiome revealed by metagenomics and culture.</title>
        <authorList>
            <person name="Gilroy R."/>
            <person name="Ravi A."/>
            <person name="Getino M."/>
            <person name="Pursley I."/>
            <person name="Horton D.L."/>
            <person name="Alikhan N.F."/>
            <person name="Baker D."/>
            <person name="Gharbi K."/>
            <person name="Hall N."/>
            <person name="Watson M."/>
            <person name="Adriaenssens E.M."/>
            <person name="Foster-Nyarko E."/>
            <person name="Jarju S."/>
            <person name="Secka A."/>
            <person name="Antonio M."/>
            <person name="Oren A."/>
            <person name="Chaudhuri R.R."/>
            <person name="La Ragione R."/>
            <person name="Hildebrand F."/>
            <person name="Pallen M.J."/>
        </authorList>
    </citation>
    <scope>NUCLEOTIDE SEQUENCE</scope>
    <source>
        <strain evidence="8">ChiGjej5B5-22894</strain>
    </source>
</reference>
<dbReference type="Pfam" id="PF00589">
    <property type="entry name" value="Phage_integrase"/>
    <property type="match status" value="1"/>
</dbReference>
<proteinExistence type="inferred from homology"/>
<dbReference type="PROSITE" id="PS51900">
    <property type="entry name" value="CB"/>
    <property type="match status" value="1"/>
</dbReference>
<comment type="similarity">
    <text evidence="1">Belongs to the 'phage' integrase family.</text>
</comment>
<protein>
    <submittedName>
        <fullName evidence="8">Tyrosine-type recombinase/integrase</fullName>
    </submittedName>
</protein>
<dbReference type="GO" id="GO:0003677">
    <property type="term" value="F:DNA binding"/>
    <property type="evidence" value="ECO:0007669"/>
    <property type="project" value="UniProtKB-UniRule"/>
</dbReference>
<comment type="caution">
    <text evidence="8">The sequence shown here is derived from an EMBL/GenBank/DDBJ whole genome shotgun (WGS) entry which is preliminary data.</text>
</comment>
<feature type="domain" description="Core-binding (CB)" evidence="7">
    <location>
        <begin position="15"/>
        <end position="92"/>
    </location>
</feature>
<gene>
    <name evidence="8" type="ORF">K8V81_05355</name>
</gene>
<keyword evidence="3 5" id="KW-0238">DNA-binding</keyword>
<dbReference type="InterPro" id="IPR004107">
    <property type="entry name" value="Integrase_SAM-like_N"/>
</dbReference>
<dbReference type="PROSITE" id="PS51898">
    <property type="entry name" value="TYR_RECOMBINASE"/>
    <property type="match status" value="1"/>
</dbReference>
<evidence type="ECO:0000256" key="3">
    <source>
        <dbReference type="ARBA" id="ARBA00023125"/>
    </source>
</evidence>
<dbReference type="Proteomes" id="UP000742460">
    <property type="component" value="Unassembled WGS sequence"/>
</dbReference>
<dbReference type="PANTHER" id="PTHR30349:SF41">
    <property type="entry name" value="INTEGRASE_RECOMBINASE PROTEIN MJ0367-RELATED"/>
    <property type="match status" value="1"/>
</dbReference>
<dbReference type="CDD" id="cd00397">
    <property type="entry name" value="DNA_BRE_C"/>
    <property type="match status" value="1"/>
</dbReference>
<evidence type="ECO:0000256" key="2">
    <source>
        <dbReference type="ARBA" id="ARBA00022908"/>
    </source>
</evidence>
<evidence type="ECO:0000259" key="7">
    <source>
        <dbReference type="PROSITE" id="PS51900"/>
    </source>
</evidence>
<evidence type="ECO:0000256" key="1">
    <source>
        <dbReference type="ARBA" id="ARBA00008857"/>
    </source>
</evidence>